<evidence type="ECO:0008006" key="4">
    <source>
        <dbReference type="Google" id="ProtNLM"/>
    </source>
</evidence>
<evidence type="ECO:0000313" key="3">
    <source>
        <dbReference type="EMBL" id="ANY86919.1"/>
    </source>
</evidence>
<protein>
    <recommendedName>
        <fullName evidence="4">Glycoprotein gp2</fullName>
    </recommendedName>
</protein>
<reference evidence="3" key="1">
    <citation type="submission" date="2016-07" db="EMBL/GenBank/DDBJ databases">
        <title>New class B carbapenemase carried by novel plasmid in Pseudomonas putida enviromental strain in eastern Amazonia.</title>
        <authorList>
            <person name="Souza C.O."/>
            <person name="Lima K.V."/>
            <person name="Brasiliense D.M."/>
            <person name="Perez-Chaparro P.J."/>
            <person name="Mamizuka E.M."/>
            <person name="Lima M.O."/>
            <person name="Lima L.N."/>
            <person name="McCulloch J.A."/>
        </authorList>
    </citation>
    <scope>NUCLEOTIDE SEQUENCE [LARGE SCALE GENOMIC DNA]</scope>
    <source>
        <strain evidence="3">IEC33019</strain>
    </source>
</reference>
<feature type="signal peptide" evidence="2">
    <location>
        <begin position="1"/>
        <end position="24"/>
    </location>
</feature>
<sequence>MHRPIPHPLAVAIFASMLQLPAQAALNAVDQGTYTPENGGFAAWYQDTHGRVLDLCLTKAVSSRVAGAPGAPSYMCTLLPTPGVFDDTQPIVFPSNFPDEAFWFTADAAINDAARGVNLGYVSAIEAAFGGGDPLEGDQISFARVRIRVDVPTAGTYIITHPYGVEVFDVATPGRRAINMTRDIGIGSPGNFTGALKGDIGPFLRSVNGPYTETNPSTGASERFIGDPNLNEAVTGSPFNTNFVRIEGPNGIDLRTELFAVSGKLSTVNLPTPLLPQRSTYSKHTENGDLRAQQDVFVLAPPPPAAVNLTSQSPNLPLTEANKTGTWYAQSTLDPTLPTTMTVTADNSVAIPTSTATSANLPLTDLVTITRAEYSLASGQLTLVASSSDETSPPAMVARTGNGTLIGSLSGNGAVKTLSTGLSPIPPAKVQVTSDNGGSDSEDVVLVP</sequence>
<keyword evidence="2" id="KW-0732">Signal</keyword>
<evidence type="ECO:0000256" key="2">
    <source>
        <dbReference type="SAM" id="SignalP"/>
    </source>
</evidence>
<dbReference type="RefSeq" id="WP_099593233.1">
    <property type="nucleotide sequence ID" value="NZ_CP016634.1"/>
</dbReference>
<evidence type="ECO:0000256" key="1">
    <source>
        <dbReference type="SAM" id="MobiDB-lite"/>
    </source>
</evidence>
<organism evidence="3">
    <name type="scientific">Pseudomonas putida</name>
    <name type="common">Arthrobacter siderocapsulatus</name>
    <dbReference type="NCBI Taxonomy" id="303"/>
    <lineage>
        <taxon>Bacteria</taxon>
        <taxon>Pseudomonadati</taxon>
        <taxon>Pseudomonadota</taxon>
        <taxon>Gammaproteobacteria</taxon>
        <taxon>Pseudomonadales</taxon>
        <taxon>Pseudomonadaceae</taxon>
        <taxon>Pseudomonas</taxon>
    </lineage>
</organism>
<feature type="region of interest" description="Disordered" evidence="1">
    <location>
        <begin position="426"/>
        <end position="448"/>
    </location>
</feature>
<proteinExistence type="predicted"/>
<gene>
    <name evidence="3" type="ORF">IEC33019_1351</name>
</gene>
<feature type="chain" id="PRO_5008536512" description="Glycoprotein gp2" evidence="2">
    <location>
        <begin position="25"/>
        <end position="448"/>
    </location>
</feature>
<name>A0A1B2F3R4_PSEPU</name>
<dbReference type="EMBL" id="CP016634">
    <property type="protein sequence ID" value="ANY86919.1"/>
    <property type="molecule type" value="Genomic_DNA"/>
</dbReference>
<accession>A0A1B2F3R4</accession>
<dbReference type="AlphaFoldDB" id="A0A1B2F3R4"/>